<dbReference type="GO" id="GO:0004252">
    <property type="term" value="F:serine-type endopeptidase activity"/>
    <property type="evidence" value="ECO:0007669"/>
    <property type="project" value="InterPro"/>
</dbReference>
<feature type="transmembrane region" description="Helical" evidence="10">
    <location>
        <begin position="274"/>
        <end position="295"/>
    </location>
</feature>
<evidence type="ECO:0000256" key="10">
    <source>
        <dbReference type="RuleBase" id="RU362115"/>
    </source>
</evidence>
<dbReference type="GO" id="GO:0006508">
    <property type="term" value="P:proteolysis"/>
    <property type="evidence" value="ECO:0007669"/>
    <property type="project" value="UniProtKB-KW"/>
</dbReference>
<evidence type="ECO:0000259" key="11">
    <source>
        <dbReference type="Pfam" id="PF01694"/>
    </source>
</evidence>
<dbReference type="SUPFAM" id="SSF144091">
    <property type="entry name" value="Rhomboid-like"/>
    <property type="match status" value="1"/>
</dbReference>
<proteinExistence type="inferred from homology"/>
<evidence type="ECO:0000256" key="4">
    <source>
        <dbReference type="ARBA" id="ARBA00022670"/>
    </source>
</evidence>
<dbReference type="InterPro" id="IPR035952">
    <property type="entry name" value="Rhomboid-like_sf"/>
</dbReference>
<reference evidence="12 13" key="1">
    <citation type="submission" date="2014-04" db="EMBL/GenBank/DDBJ databases">
        <authorList>
            <consortium name="DOE Joint Genome Institute"/>
            <person name="Kuo A."/>
            <person name="Girlanda M."/>
            <person name="Perotto S."/>
            <person name="Kohler A."/>
            <person name="Nagy L.G."/>
            <person name="Floudas D."/>
            <person name="Copeland A."/>
            <person name="Barry K.W."/>
            <person name="Cichocki N."/>
            <person name="Veneault-Fourrey C."/>
            <person name="LaButti K."/>
            <person name="Lindquist E.A."/>
            <person name="Lipzen A."/>
            <person name="Lundell T."/>
            <person name="Morin E."/>
            <person name="Murat C."/>
            <person name="Sun H."/>
            <person name="Tunlid A."/>
            <person name="Henrissat B."/>
            <person name="Grigoriev I.V."/>
            <person name="Hibbett D.S."/>
            <person name="Martin F."/>
            <person name="Nordberg H.P."/>
            <person name="Cantor M.N."/>
            <person name="Hua S.X."/>
        </authorList>
    </citation>
    <scope>NUCLEOTIDE SEQUENCE [LARGE SCALE GENOMIC DNA]</scope>
    <source>
        <strain evidence="12 13">MUT 4182</strain>
    </source>
</reference>
<evidence type="ECO:0000256" key="3">
    <source>
        <dbReference type="ARBA" id="ARBA00009045"/>
    </source>
</evidence>
<feature type="transmembrane region" description="Helical" evidence="10">
    <location>
        <begin position="129"/>
        <end position="151"/>
    </location>
</feature>
<comment type="subcellular location">
    <subcellularLocation>
        <location evidence="2 10">Membrane</location>
        <topology evidence="2 10">Multi-pass membrane protein</topology>
    </subcellularLocation>
</comment>
<dbReference type="Pfam" id="PF01694">
    <property type="entry name" value="Rhomboid"/>
    <property type="match status" value="1"/>
</dbReference>
<dbReference type="Gene3D" id="1.20.1540.10">
    <property type="entry name" value="Rhomboid-like"/>
    <property type="match status" value="1"/>
</dbReference>
<dbReference type="InterPro" id="IPR022764">
    <property type="entry name" value="Peptidase_S54_rhomboid_dom"/>
</dbReference>
<evidence type="ECO:0000256" key="7">
    <source>
        <dbReference type="ARBA" id="ARBA00022825"/>
    </source>
</evidence>
<keyword evidence="7 10" id="KW-0720">Serine protease</keyword>
<dbReference type="EMBL" id="KN823669">
    <property type="protein sequence ID" value="KIO16116.1"/>
    <property type="molecule type" value="Genomic_DNA"/>
</dbReference>
<organism evidence="12 13">
    <name type="scientific">Tulasnella calospora MUT 4182</name>
    <dbReference type="NCBI Taxonomy" id="1051891"/>
    <lineage>
        <taxon>Eukaryota</taxon>
        <taxon>Fungi</taxon>
        <taxon>Dikarya</taxon>
        <taxon>Basidiomycota</taxon>
        <taxon>Agaricomycotina</taxon>
        <taxon>Agaricomycetes</taxon>
        <taxon>Cantharellales</taxon>
        <taxon>Tulasnellaceae</taxon>
        <taxon>Tulasnella</taxon>
    </lineage>
</organism>
<feature type="transmembrane region" description="Helical" evidence="10">
    <location>
        <begin position="247"/>
        <end position="267"/>
    </location>
</feature>
<evidence type="ECO:0000256" key="2">
    <source>
        <dbReference type="ARBA" id="ARBA00004141"/>
    </source>
</evidence>
<comment type="catalytic activity">
    <reaction evidence="1 10">
        <text>Cleaves type-1 transmembrane domains using a catalytic dyad composed of serine and histidine that are contributed by different transmembrane domains.</text>
        <dbReference type="EC" id="3.4.21.105"/>
    </reaction>
</comment>
<feature type="transmembrane region" description="Helical" evidence="10">
    <location>
        <begin position="163"/>
        <end position="182"/>
    </location>
</feature>
<keyword evidence="9 10" id="KW-0472">Membrane</keyword>
<dbReference type="AlphaFoldDB" id="A0A0C3Q0Y6"/>
<comment type="similarity">
    <text evidence="3 10">Belongs to the peptidase S54 family.</text>
</comment>
<dbReference type="EC" id="3.4.21.105" evidence="10"/>
<keyword evidence="5 10" id="KW-0812">Transmembrane</keyword>
<keyword evidence="4 10" id="KW-0645">Protease</keyword>
<dbReference type="Proteomes" id="UP000054248">
    <property type="component" value="Unassembled WGS sequence"/>
</dbReference>
<dbReference type="InterPro" id="IPR002610">
    <property type="entry name" value="Peptidase_S54_rhomboid-like"/>
</dbReference>
<evidence type="ECO:0000256" key="9">
    <source>
        <dbReference type="ARBA" id="ARBA00023136"/>
    </source>
</evidence>
<evidence type="ECO:0000256" key="1">
    <source>
        <dbReference type="ARBA" id="ARBA00000156"/>
    </source>
</evidence>
<evidence type="ECO:0000313" key="12">
    <source>
        <dbReference type="EMBL" id="KIO16116.1"/>
    </source>
</evidence>
<dbReference type="GO" id="GO:0016020">
    <property type="term" value="C:membrane"/>
    <property type="evidence" value="ECO:0007669"/>
    <property type="project" value="UniProtKB-SubCell"/>
</dbReference>
<evidence type="ECO:0000256" key="5">
    <source>
        <dbReference type="ARBA" id="ARBA00022692"/>
    </source>
</evidence>
<feature type="domain" description="Peptidase S54 rhomboid" evidence="11">
    <location>
        <begin position="127"/>
        <end position="263"/>
    </location>
</feature>
<dbReference type="HOGENOM" id="CLU_022618_1_0_1"/>
<reference evidence="13" key="2">
    <citation type="submission" date="2015-01" db="EMBL/GenBank/DDBJ databases">
        <title>Evolutionary Origins and Diversification of the Mycorrhizal Mutualists.</title>
        <authorList>
            <consortium name="DOE Joint Genome Institute"/>
            <consortium name="Mycorrhizal Genomics Consortium"/>
            <person name="Kohler A."/>
            <person name="Kuo A."/>
            <person name="Nagy L.G."/>
            <person name="Floudas D."/>
            <person name="Copeland A."/>
            <person name="Barry K.W."/>
            <person name="Cichocki N."/>
            <person name="Veneault-Fourrey C."/>
            <person name="LaButti K."/>
            <person name="Lindquist E.A."/>
            <person name="Lipzen A."/>
            <person name="Lundell T."/>
            <person name="Morin E."/>
            <person name="Murat C."/>
            <person name="Riley R."/>
            <person name="Ohm R."/>
            <person name="Sun H."/>
            <person name="Tunlid A."/>
            <person name="Henrissat B."/>
            <person name="Grigoriev I.V."/>
            <person name="Hibbett D.S."/>
            <person name="Martin F."/>
        </authorList>
    </citation>
    <scope>NUCLEOTIDE SEQUENCE [LARGE SCALE GENOMIC DNA]</scope>
    <source>
        <strain evidence="13">MUT 4182</strain>
    </source>
</reference>
<dbReference type="PANTHER" id="PTHR22936:SF69">
    <property type="entry name" value="RHOMBOID-LIKE PROTEIN"/>
    <property type="match status" value="1"/>
</dbReference>
<evidence type="ECO:0000313" key="13">
    <source>
        <dbReference type="Proteomes" id="UP000054248"/>
    </source>
</evidence>
<feature type="transmembrane region" description="Helical" evidence="10">
    <location>
        <begin position="194"/>
        <end position="213"/>
    </location>
</feature>
<dbReference type="OrthoDB" id="2146116at2759"/>
<evidence type="ECO:0000256" key="8">
    <source>
        <dbReference type="ARBA" id="ARBA00022989"/>
    </source>
</evidence>
<keyword evidence="6 10" id="KW-0378">Hydrolase</keyword>
<feature type="transmembrane region" description="Helical" evidence="10">
    <location>
        <begin position="225"/>
        <end position="241"/>
    </location>
</feature>
<gene>
    <name evidence="12" type="ORF">M407DRAFT_16414</name>
</gene>
<feature type="transmembrane region" description="Helical" evidence="10">
    <location>
        <begin position="27"/>
        <end position="46"/>
    </location>
</feature>
<name>A0A0C3Q0Y6_9AGAM</name>
<evidence type="ECO:0000256" key="6">
    <source>
        <dbReference type="ARBA" id="ARBA00022801"/>
    </source>
</evidence>
<protein>
    <recommendedName>
        <fullName evidence="10">Rhomboid-type serine protease</fullName>
        <ecNumber evidence="10">3.4.21.105</ecNumber>
    </recommendedName>
</protein>
<comment type="function">
    <text evidence="10">Serine protease involved in intramembrane proteolysis.</text>
</comment>
<dbReference type="STRING" id="1051891.A0A0C3Q0Y6"/>
<keyword evidence="13" id="KW-1185">Reference proteome</keyword>
<sequence>MGDDAKYPIEQQIEAKRRGSLVRQRRAYVCWVLTGVMTGLLVYELVFNAKAQGTPFSMKPFVNPLLGPSQAALIEIGARYAPCMKHIEEVPSTLQMGCPSNTANPPTELCTIEQLCAHGGFNGGDPNQWWRFISPVFLHAGLVHLLVNMFVQSTISAQVEREVGSLGFILIYFAAGIFGNVLGGNFALVGLPSVGASGALFGTIATMWVDLIAHWRFEHRPKTKLAMLTVELALGIGLGFLPGTDNFAHLGGMCLGLLTSVAVYPMITETKTRATIVLAFRATAIALAVVLYVVLIRNFYTGNPAQGEAQ</sequence>
<dbReference type="PANTHER" id="PTHR22936">
    <property type="entry name" value="RHOMBOID-RELATED"/>
    <property type="match status" value="1"/>
</dbReference>
<keyword evidence="8 10" id="KW-1133">Transmembrane helix</keyword>
<accession>A0A0C3Q0Y6</accession>